<keyword evidence="1" id="KW-0732">Signal</keyword>
<proteinExistence type="predicted"/>
<reference evidence="2" key="1">
    <citation type="submission" date="2020-11" db="EMBL/GenBank/DDBJ databases">
        <authorList>
            <consortium name="DOE Joint Genome Institute"/>
            <person name="Ahrendt S."/>
            <person name="Riley R."/>
            <person name="Andreopoulos W."/>
            <person name="Labutti K."/>
            <person name="Pangilinan J."/>
            <person name="Ruiz-Duenas F.J."/>
            <person name="Barrasa J.M."/>
            <person name="Sanchez-Garcia M."/>
            <person name="Camarero S."/>
            <person name="Miyauchi S."/>
            <person name="Serrano A."/>
            <person name="Linde D."/>
            <person name="Babiker R."/>
            <person name="Drula E."/>
            <person name="Ayuso-Fernandez I."/>
            <person name="Pacheco R."/>
            <person name="Padilla G."/>
            <person name="Ferreira P."/>
            <person name="Barriuso J."/>
            <person name="Kellner H."/>
            <person name="Castanera R."/>
            <person name="Alfaro M."/>
            <person name="Ramirez L."/>
            <person name="Pisabarro A.G."/>
            <person name="Kuo A."/>
            <person name="Tritt A."/>
            <person name="Lipzen A."/>
            <person name="He G."/>
            <person name="Yan M."/>
            <person name="Ng V."/>
            <person name="Cullen D."/>
            <person name="Martin F."/>
            <person name="Rosso M.-N."/>
            <person name="Henrissat B."/>
            <person name="Hibbett D."/>
            <person name="Martinez A.T."/>
            <person name="Grigoriev I.V."/>
        </authorList>
    </citation>
    <scope>NUCLEOTIDE SEQUENCE</scope>
    <source>
        <strain evidence="2">CBS 506.95</strain>
    </source>
</reference>
<sequence>MQVVNAILALTVWASASQLTRRTQTIVVTPTSPSVYCDPPIAAPSRAPSRAHTFYHLLPTTLSLQSSSTNSYFENGGFEYYQEWADLPPGDHIDIFLPGNKLPAPATTASLHSSILQDAHRAGTSCYLN</sequence>
<evidence type="ECO:0000313" key="3">
    <source>
        <dbReference type="Proteomes" id="UP000807306"/>
    </source>
</evidence>
<keyword evidence="3" id="KW-1185">Reference proteome</keyword>
<dbReference type="AlphaFoldDB" id="A0A9P6EPU8"/>
<protein>
    <submittedName>
        <fullName evidence="2">Uncharacterized protein</fullName>
    </submittedName>
</protein>
<dbReference type="EMBL" id="MU157827">
    <property type="protein sequence ID" value="KAF9533798.1"/>
    <property type="molecule type" value="Genomic_DNA"/>
</dbReference>
<organism evidence="2 3">
    <name type="scientific">Crepidotus variabilis</name>
    <dbReference type="NCBI Taxonomy" id="179855"/>
    <lineage>
        <taxon>Eukaryota</taxon>
        <taxon>Fungi</taxon>
        <taxon>Dikarya</taxon>
        <taxon>Basidiomycota</taxon>
        <taxon>Agaricomycotina</taxon>
        <taxon>Agaricomycetes</taxon>
        <taxon>Agaricomycetidae</taxon>
        <taxon>Agaricales</taxon>
        <taxon>Agaricineae</taxon>
        <taxon>Crepidotaceae</taxon>
        <taxon>Crepidotus</taxon>
    </lineage>
</organism>
<accession>A0A9P6EPU8</accession>
<gene>
    <name evidence="2" type="ORF">CPB83DRAFT_902508</name>
</gene>
<evidence type="ECO:0000256" key="1">
    <source>
        <dbReference type="SAM" id="SignalP"/>
    </source>
</evidence>
<evidence type="ECO:0000313" key="2">
    <source>
        <dbReference type="EMBL" id="KAF9533798.1"/>
    </source>
</evidence>
<name>A0A9P6EPU8_9AGAR</name>
<feature type="signal peptide" evidence="1">
    <location>
        <begin position="1"/>
        <end position="16"/>
    </location>
</feature>
<dbReference type="Proteomes" id="UP000807306">
    <property type="component" value="Unassembled WGS sequence"/>
</dbReference>
<comment type="caution">
    <text evidence="2">The sequence shown here is derived from an EMBL/GenBank/DDBJ whole genome shotgun (WGS) entry which is preliminary data.</text>
</comment>
<feature type="chain" id="PRO_5040183680" evidence="1">
    <location>
        <begin position="17"/>
        <end position="129"/>
    </location>
</feature>